<evidence type="ECO:0000313" key="2">
    <source>
        <dbReference type="EMBL" id="MDO1449337.1"/>
    </source>
</evidence>
<evidence type="ECO:0000313" key="3">
    <source>
        <dbReference type="Proteomes" id="UP001168528"/>
    </source>
</evidence>
<accession>A0ABT8RF39</accession>
<dbReference type="InterPro" id="IPR034660">
    <property type="entry name" value="DinB/YfiT-like"/>
</dbReference>
<protein>
    <submittedName>
        <fullName evidence="2">DinB family protein</fullName>
    </submittedName>
</protein>
<gene>
    <name evidence="2" type="ORF">Q0590_23885</name>
</gene>
<dbReference type="Gene3D" id="1.20.120.450">
    <property type="entry name" value="dinb family like domain"/>
    <property type="match status" value="1"/>
</dbReference>
<dbReference type="InterPro" id="IPR024775">
    <property type="entry name" value="DinB-like"/>
</dbReference>
<dbReference type="Pfam" id="PF12867">
    <property type="entry name" value="DinB_2"/>
    <property type="match status" value="1"/>
</dbReference>
<comment type="caution">
    <text evidence="2">The sequence shown here is derived from an EMBL/GenBank/DDBJ whole genome shotgun (WGS) entry which is preliminary data.</text>
</comment>
<dbReference type="SUPFAM" id="SSF109854">
    <property type="entry name" value="DinB/YfiT-like putative metalloenzymes"/>
    <property type="match status" value="1"/>
</dbReference>
<name>A0ABT8RF39_9BACT</name>
<evidence type="ECO:0000259" key="1">
    <source>
        <dbReference type="Pfam" id="PF12867"/>
    </source>
</evidence>
<reference evidence="2" key="1">
    <citation type="submission" date="2023-07" db="EMBL/GenBank/DDBJ databases">
        <title>The genome sequence of Rhodocytophaga aerolata KACC 12507.</title>
        <authorList>
            <person name="Zhang X."/>
        </authorList>
    </citation>
    <scope>NUCLEOTIDE SEQUENCE</scope>
    <source>
        <strain evidence="2">KACC 12507</strain>
    </source>
</reference>
<keyword evidence="3" id="KW-1185">Reference proteome</keyword>
<dbReference type="Proteomes" id="UP001168528">
    <property type="component" value="Unassembled WGS sequence"/>
</dbReference>
<dbReference type="EMBL" id="JAUKPO010000018">
    <property type="protein sequence ID" value="MDO1449337.1"/>
    <property type="molecule type" value="Genomic_DNA"/>
</dbReference>
<organism evidence="2 3">
    <name type="scientific">Rhodocytophaga aerolata</name>
    <dbReference type="NCBI Taxonomy" id="455078"/>
    <lineage>
        <taxon>Bacteria</taxon>
        <taxon>Pseudomonadati</taxon>
        <taxon>Bacteroidota</taxon>
        <taxon>Cytophagia</taxon>
        <taxon>Cytophagales</taxon>
        <taxon>Rhodocytophagaceae</taxon>
        <taxon>Rhodocytophaga</taxon>
    </lineage>
</organism>
<sequence length="162" mass="18499">MKNLLLTQFDLHHRLYMNVLDGYSDEETNKRLQGHPQINHVKYLAGHLLNSQYGLASMAGMHPEIKWNDLFAVMGQSKAKDNFPYPTIEEIKAEWNGLYQPLRECLKKLTPDGLAQKPVAPFDEVASSCGELWAFINHHMAYHIGQIALLRKGFGKSPMSYE</sequence>
<proteinExistence type="predicted"/>
<feature type="domain" description="DinB-like" evidence="1">
    <location>
        <begin position="8"/>
        <end position="147"/>
    </location>
</feature>
<dbReference type="RefSeq" id="WP_302040139.1">
    <property type="nucleotide sequence ID" value="NZ_JAUKPO010000018.1"/>
</dbReference>